<dbReference type="GO" id="GO:0005634">
    <property type="term" value="C:nucleus"/>
    <property type="evidence" value="ECO:0007669"/>
    <property type="project" value="TreeGrafter"/>
</dbReference>
<dbReference type="PANTHER" id="PTHR45626">
    <property type="entry name" value="TRANSCRIPTION TERMINATION FACTOR 2-RELATED"/>
    <property type="match status" value="1"/>
</dbReference>
<evidence type="ECO:0000313" key="8">
    <source>
        <dbReference type="Proteomes" id="UP000622797"/>
    </source>
</evidence>
<dbReference type="InterPro" id="IPR027417">
    <property type="entry name" value="P-loop_NTPase"/>
</dbReference>
<dbReference type="PROSITE" id="PS51192">
    <property type="entry name" value="HELICASE_ATP_BIND_1"/>
    <property type="match status" value="1"/>
</dbReference>
<dbReference type="InterPro" id="IPR050628">
    <property type="entry name" value="SNF2_RAD54_helicase_TF"/>
</dbReference>
<dbReference type="EMBL" id="JABEXW010000936">
    <property type="protein sequence ID" value="KAF4951061.1"/>
    <property type="molecule type" value="Genomic_DNA"/>
</dbReference>
<keyword evidence="3" id="KW-0347">Helicase</keyword>
<dbReference type="SUPFAM" id="SSF52540">
    <property type="entry name" value="P-loop containing nucleoside triphosphate hydrolases"/>
    <property type="match status" value="1"/>
</dbReference>
<keyword evidence="4" id="KW-0067">ATP-binding</keyword>
<feature type="compositionally biased region" description="Acidic residues" evidence="5">
    <location>
        <begin position="72"/>
        <end position="110"/>
    </location>
</feature>
<protein>
    <recommendedName>
        <fullName evidence="6">Helicase ATP-binding domain-containing protein</fullName>
    </recommendedName>
</protein>
<proteinExistence type="predicted"/>
<dbReference type="Proteomes" id="UP000622797">
    <property type="component" value="Unassembled WGS sequence"/>
</dbReference>
<accession>A0A8H4WV85</accession>
<dbReference type="InterPro" id="IPR000330">
    <property type="entry name" value="SNF2_N"/>
</dbReference>
<dbReference type="SMART" id="SM00487">
    <property type="entry name" value="DEXDc"/>
    <property type="match status" value="1"/>
</dbReference>
<evidence type="ECO:0000256" key="2">
    <source>
        <dbReference type="ARBA" id="ARBA00022801"/>
    </source>
</evidence>
<evidence type="ECO:0000256" key="5">
    <source>
        <dbReference type="SAM" id="MobiDB-lite"/>
    </source>
</evidence>
<dbReference type="GO" id="GO:0008094">
    <property type="term" value="F:ATP-dependent activity, acting on DNA"/>
    <property type="evidence" value="ECO:0007669"/>
    <property type="project" value="TreeGrafter"/>
</dbReference>
<reference evidence="7" key="1">
    <citation type="journal article" date="2020" name="BMC Genomics">
        <title>Correction to: Identification and distribution of gene clusters required for synthesis of sphingolipid metabolism inhibitors in diverse species of the filamentous fungus Fusarium.</title>
        <authorList>
            <person name="Kim H.S."/>
            <person name="Lohmar J.M."/>
            <person name="Busman M."/>
            <person name="Brown D.W."/>
            <person name="Naumann T.A."/>
            <person name="Divon H.H."/>
            <person name="Lysoe E."/>
            <person name="Uhlig S."/>
            <person name="Proctor R.H."/>
        </authorList>
    </citation>
    <scope>NUCLEOTIDE SEQUENCE</scope>
    <source>
        <strain evidence="7">NRRL 20472</strain>
    </source>
</reference>
<dbReference type="Gene3D" id="3.40.50.10810">
    <property type="entry name" value="Tandem AAA-ATPase domain"/>
    <property type="match status" value="1"/>
</dbReference>
<dbReference type="PANTHER" id="PTHR45626:SF17">
    <property type="entry name" value="HELICASE-LIKE TRANSCRIPTION FACTOR"/>
    <property type="match status" value="1"/>
</dbReference>
<evidence type="ECO:0000313" key="7">
    <source>
        <dbReference type="EMBL" id="KAF4951061.1"/>
    </source>
</evidence>
<keyword evidence="1" id="KW-0547">Nucleotide-binding</keyword>
<feature type="region of interest" description="Disordered" evidence="5">
    <location>
        <begin position="49"/>
        <end position="128"/>
    </location>
</feature>
<evidence type="ECO:0000256" key="4">
    <source>
        <dbReference type="ARBA" id="ARBA00022840"/>
    </source>
</evidence>
<name>A0A8H4WV85_9HYPO</name>
<dbReference type="Pfam" id="PF00176">
    <property type="entry name" value="SNF2-rel_dom"/>
    <property type="match status" value="1"/>
</dbReference>
<feature type="compositionally biased region" description="Acidic residues" evidence="5">
    <location>
        <begin position="119"/>
        <end position="128"/>
    </location>
</feature>
<dbReference type="AlphaFoldDB" id="A0A8H4WV85"/>
<reference evidence="7" key="2">
    <citation type="submission" date="2020-05" db="EMBL/GenBank/DDBJ databases">
        <authorList>
            <person name="Kim H.-S."/>
            <person name="Proctor R.H."/>
            <person name="Brown D.W."/>
        </authorList>
    </citation>
    <scope>NUCLEOTIDE SEQUENCE</scope>
    <source>
        <strain evidence="7">NRRL 20472</strain>
    </source>
</reference>
<keyword evidence="2" id="KW-0378">Hydrolase</keyword>
<sequence>MSEGTRDTFAEILAKMEAETERLRQEPVEAPPILISLLFGSLREGQGFVKLRETPSTSTQLPIKQNKHNGDSGEDPNEEEDSDDDEDSSEDSGEDSDEDESEDESDDEDKDVVMKEGNDSDDIDTDMDESCNEEGVVQFLNGLHHDIAATHNAPELGPIPGLKDSVTLFPHRRRAVAAAIQAKNSRFQGMILADAPGFGKALSALVTIAMSSQSTSGPFVIVAPLSCCRQWMEEIVRFFGRDQMPAICLLGKESLSPIYLWRFKVVVTSYSYVSSEVRRRQKFINAISDYKEGKTDLLPKRPKLVLFSGIFEQKGCKPWGEWLILDEAHVIKNHESYTYRAISTLRTRFRACLTMTGTPLNSAWDDCDALLSLLKLKLKGQPR</sequence>
<feature type="domain" description="Helicase ATP-binding" evidence="6">
    <location>
        <begin position="181"/>
        <end position="377"/>
    </location>
</feature>
<dbReference type="OrthoDB" id="5242670at2759"/>
<dbReference type="GO" id="GO:0016787">
    <property type="term" value="F:hydrolase activity"/>
    <property type="evidence" value="ECO:0007669"/>
    <property type="project" value="UniProtKB-KW"/>
</dbReference>
<organism evidence="7 8">
    <name type="scientific">Fusarium sarcochroum</name>
    <dbReference type="NCBI Taxonomy" id="1208366"/>
    <lineage>
        <taxon>Eukaryota</taxon>
        <taxon>Fungi</taxon>
        <taxon>Dikarya</taxon>
        <taxon>Ascomycota</taxon>
        <taxon>Pezizomycotina</taxon>
        <taxon>Sordariomycetes</taxon>
        <taxon>Hypocreomycetidae</taxon>
        <taxon>Hypocreales</taxon>
        <taxon>Nectriaceae</taxon>
        <taxon>Fusarium</taxon>
        <taxon>Fusarium lateritium species complex</taxon>
    </lineage>
</organism>
<keyword evidence="8" id="KW-1185">Reference proteome</keyword>
<dbReference type="GO" id="GO:0004386">
    <property type="term" value="F:helicase activity"/>
    <property type="evidence" value="ECO:0007669"/>
    <property type="project" value="UniProtKB-KW"/>
</dbReference>
<evidence type="ECO:0000256" key="3">
    <source>
        <dbReference type="ARBA" id="ARBA00022806"/>
    </source>
</evidence>
<dbReference type="GO" id="GO:0006281">
    <property type="term" value="P:DNA repair"/>
    <property type="evidence" value="ECO:0007669"/>
    <property type="project" value="TreeGrafter"/>
</dbReference>
<gene>
    <name evidence="7" type="ORF">FSARC_13007</name>
</gene>
<comment type="caution">
    <text evidence="7">The sequence shown here is derived from an EMBL/GenBank/DDBJ whole genome shotgun (WGS) entry which is preliminary data.</text>
</comment>
<feature type="compositionally biased region" description="Polar residues" evidence="5">
    <location>
        <begin position="54"/>
        <end position="63"/>
    </location>
</feature>
<dbReference type="InterPro" id="IPR038718">
    <property type="entry name" value="SNF2-like_sf"/>
</dbReference>
<evidence type="ECO:0000256" key="1">
    <source>
        <dbReference type="ARBA" id="ARBA00022741"/>
    </source>
</evidence>
<dbReference type="GO" id="GO:0005524">
    <property type="term" value="F:ATP binding"/>
    <property type="evidence" value="ECO:0007669"/>
    <property type="project" value="UniProtKB-KW"/>
</dbReference>
<dbReference type="InterPro" id="IPR014001">
    <property type="entry name" value="Helicase_ATP-bd"/>
</dbReference>
<evidence type="ECO:0000259" key="6">
    <source>
        <dbReference type="PROSITE" id="PS51192"/>
    </source>
</evidence>